<feature type="compositionally biased region" description="Pro residues" evidence="1">
    <location>
        <begin position="172"/>
        <end position="191"/>
    </location>
</feature>
<feature type="compositionally biased region" description="Low complexity" evidence="1">
    <location>
        <begin position="233"/>
        <end position="256"/>
    </location>
</feature>
<keyword evidence="3" id="KW-1185">Reference proteome</keyword>
<protein>
    <submittedName>
        <fullName evidence="2">Uncharacterized protein</fullName>
    </submittedName>
</protein>
<dbReference type="OrthoDB" id="3068383at2759"/>
<feature type="region of interest" description="Disordered" evidence="1">
    <location>
        <begin position="72"/>
        <end position="108"/>
    </location>
</feature>
<feature type="compositionally biased region" description="Basic and acidic residues" evidence="1">
    <location>
        <begin position="310"/>
        <end position="325"/>
    </location>
</feature>
<sequence>MLATDQRPPLPTMPSTPGPDVPGGYPRTSVVFAGNRWDRPANSDASGGLGSYFYLPKGVASYFHHPPGLSTTASVRGSASAPGTPAEMGGVGQLSAPRTPYPLNTDGSVASDISTRAIASESAKASTCGPMTPVPVPVAEEIVSPPASDSGATQNTLATEDRPVEQSHPQQPAEPQPAPLPAAPAPLPAEPIPAVAPLAGLAAFAHKPAPVDASANANTAPPLNAHPSPPSSPASNNTSPHGSPSTAPSSESPASPLARWAAVDDKTSPSHATPGLLGRFASVRRGHRKTASESAPPSAFGALSRTPRMPSRDITGDGKEAAEKPRRTRSLMRALRGEATVLAGRVTRDAGRVAAGRRMVREA</sequence>
<dbReference type="AlphaFoldDB" id="A0A8H6W900"/>
<feature type="region of interest" description="Disordered" evidence="1">
    <location>
        <begin position="1"/>
        <end position="27"/>
    </location>
</feature>
<feature type="compositionally biased region" description="Pro residues" evidence="1">
    <location>
        <begin position="8"/>
        <end position="20"/>
    </location>
</feature>
<comment type="caution">
    <text evidence="2">The sequence shown here is derived from an EMBL/GenBank/DDBJ whole genome shotgun (WGS) entry which is preliminary data.</text>
</comment>
<dbReference type="EMBL" id="JACAZF010000003">
    <property type="protein sequence ID" value="KAF7310169.1"/>
    <property type="molecule type" value="Genomic_DNA"/>
</dbReference>
<name>A0A8H6W900_9AGAR</name>
<feature type="region of interest" description="Disordered" evidence="1">
    <location>
        <begin position="212"/>
        <end position="329"/>
    </location>
</feature>
<accession>A0A8H6W900</accession>
<dbReference type="Proteomes" id="UP000636479">
    <property type="component" value="Unassembled WGS sequence"/>
</dbReference>
<evidence type="ECO:0000313" key="2">
    <source>
        <dbReference type="EMBL" id="KAF7310169.1"/>
    </source>
</evidence>
<evidence type="ECO:0000256" key="1">
    <source>
        <dbReference type="SAM" id="MobiDB-lite"/>
    </source>
</evidence>
<feature type="region of interest" description="Disordered" evidence="1">
    <location>
        <begin position="142"/>
        <end position="192"/>
    </location>
</feature>
<organism evidence="2 3">
    <name type="scientific">Mycena indigotica</name>
    <dbReference type="NCBI Taxonomy" id="2126181"/>
    <lineage>
        <taxon>Eukaryota</taxon>
        <taxon>Fungi</taxon>
        <taxon>Dikarya</taxon>
        <taxon>Basidiomycota</taxon>
        <taxon>Agaricomycotina</taxon>
        <taxon>Agaricomycetes</taxon>
        <taxon>Agaricomycetidae</taxon>
        <taxon>Agaricales</taxon>
        <taxon>Marasmiineae</taxon>
        <taxon>Mycenaceae</taxon>
        <taxon>Mycena</taxon>
    </lineage>
</organism>
<evidence type="ECO:0000313" key="3">
    <source>
        <dbReference type="Proteomes" id="UP000636479"/>
    </source>
</evidence>
<proteinExistence type="predicted"/>
<gene>
    <name evidence="2" type="ORF">MIND_00390400</name>
</gene>
<reference evidence="2" key="1">
    <citation type="submission" date="2020-05" db="EMBL/GenBank/DDBJ databases">
        <title>Mycena genomes resolve the evolution of fungal bioluminescence.</title>
        <authorList>
            <person name="Tsai I.J."/>
        </authorList>
    </citation>
    <scope>NUCLEOTIDE SEQUENCE</scope>
    <source>
        <strain evidence="2">171206Taipei</strain>
    </source>
</reference>
<dbReference type="RefSeq" id="XP_037223619.1">
    <property type="nucleotide sequence ID" value="XM_037360734.1"/>
</dbReference>
<dbReference type="GeneID" id="59343250"/>